<dbReference type="Proteomes" id="UP000319040">
    <property type="component" value="Unassembled WGS sequence"/>
</dbReference>
<accession>A0A521F9J7</accession>
<evidence type="ECO:0000313" key="3">
    <source>
        <dbReference type="Proteomes" id="UP000319040"/>
    </source>
</evidence>
<dbReference type="RefSeq" id="WP_142534805.1">
    <property type="nucleotide sequence ID" value="NZ_FXTB01000017.1"/>
</dbReference>
<evidence type="ECO:0000256" key="1">
    <source>
        <dbReference type="SAM" id="Phobius"/>
    </source>
</evidence>
<protein>
    <submittedName>
        <fullName evidence="2">Uncharacterized protein</fullName>
    </submittedName>
</protein>
<proteinExistence type="predicted"/>
<feature type="transmembrane region" description="Helical" evidence="1">
    <location>
        <begin position="34"/>
        <end position="54"/>
    </location>
</feature>
<name>A0A521F9J7_SACCC</name>
<keyword evidence="1" id="KW-0472">Membrane</keyword>
<keyword evidence="3" id="KW-1185">Reference proteome</keyword>
<gene>
    <name evidence="2" type="ORF">SAMN06265379_1177</name>
</gene>
<organism evidence="2 3">
    <name type="scientific">Saccharicrinis carchari</name>
    <dbReference type="NCBI Taxonomy" id="1168039"/>
    <lineage>
        <taxon>Bacteria</taxon>
        <taxon>Pseudomonadati</taxon>
        <taxon>Bacteroidota</taxon>
        <taxon>Bacteroidia</taxon>
        <taxon>Marinilabiliales</taxon>
        <taxon>Marinilabiliaceae</taxon>
        <taxon>Saccharicrinis</taxon>
    </lineage>
</organism>
<evidence type="ECO:0000313" key="2">
    <source>
        <dbReference type="EMBL" id="SMO92838.1"/>
    </source>
</evidence>
<reference evidence="2 3" key="1">
    <citation type="submission" date="2017-05" db="EMBL/GenBank/DDBJ databases">
        <authorList>
            <person name="Varghese N."/>
            <person name="Submissions S."/>
        </authorList>
    </citation>
    <scope>NUCLEOTIDE SEQUENCE [LARGE SCALE GENOMIC DNA]</scope>
    <source>
        <strain evidence="2 3">DSM 27040</strain>
    </source>
</reference>
<dbReference type="AlphaFoldDB" id="A0A521F9J7"/>
<dbReference type="EMBL" id="FXTB01000017">
    <property type="protein sequence ID" value="SMO92838.1"/>
    <property type="molecule type" value="Genomic_DNA"/>
</dbReference>
<keyword evidence="1" id="KW-0812">Transmembrane</keyword>
<sequence>MSVDNPLLFKIRILVLIVSELFIFIIPIHFLYKYQFWIIIPLIFIQIWSLNINYGKGNNPLLLLLKVPLIIALLMFNKEYINNEKASFLVVGMTESTNGIIIGKNIIPGRISNVYRLEFEYQVNGIEYFNNQIVSDNVFSNIGIQNILVEYNVQDPRISEINKEYLKYLPRVKINIEEIRKRNKEPE</sequence>
<keyword evidence="1" id="KW-1133">Transmembrane helix</keyword>
<feature type="transmembrane region" description="Helical" evidence="1">
    <location>
        <begin position="7"/>
        <end position="28"/>
    </location>
</feature>